<dbReference type="InterPro" id="IPR013083">
    <property type="entry name" value="Znf_RING/FYVE/PHD"/>
</dbReference>
<dbReference type="AlphaFoldDB" id="A0A833QVP0"/>
<dbReference type="SMART" id="SM00184">
    <property type="entry name" value="RING"/>
    <property type="match status" value="1"/>
</dbReference>
<dbReference type="PANTHER" id="PTHR15710">
    <property type="entry name" value="E3 UBIQUITIN-PROTEIN LIGASE PRAJA"/>
    <property type="match status" value="1"/>
</dbReference>
<keyword evidence="6" id="KW-0833">Ubl conjugation pathway</keyword>
<evidence type="ECO:0000313" key="12">
    <source>
        <dbReference type="Proteomes" id="UP000623129"/>
    </source>
</evidence>
<dbReference type="Gene3D" id="3.30.40.10">
    <property type="entry name" value="Zinc/RING finger domain, C3HC4 (zinc finger)"/>
    <property type="match status" value="1"/>
</dbReference>
<dbReference type="EMBL" id="SWLB01000013">
    <property type="protein sequence ID" value="KAF3330639.1"/>
    <property type="molecule type" value="Genomic_DNA"/>
</dbReference>
<feature type="region of interest" description="Disordered" evidence="9">
    <location>
        <begin position="340"/>
        <end position="360"/>
    </location>
</feature>
<dbReference type="GO" id="GO:0005737">
    <property type="term" value="C:cytoplasm"/>
    <property type="evidence" value="ECO:0007669"/>
    <property type="project" value="TreeGrafter"/>
</dbReference>
<name>A0A833QVP0_9POAL</name>
<evidence type="ECO:0000256" key="4">
    <source>
        <dbReference type="ARBA" id="ARBA00022723"/>
    </source>
</evidence>
<keyword evidence="4" id="KW-0479">Metal-binding</keyword>
<reference evidence="11" key="1">
    <citation type="submission" date="2020-01" db="EMBL/GenBank/DDBJ databases">
        <title>Genome sequence of Kobresia littledalei, the first chromosome-level genome in the family Cyperaceae.</title>
        <authorList>
            <person name="Qu G."/>
        </authorList>
    </citation>
    <scope>NUCLEOTIDE SEQUENCE</scope>
    <source>
        <strain evidence="11">C.B.Clarke</strain>
        <tissue evidence="11">Leaf</tissue>
    </source>
</reference>
<dbReference type="GO" id="GO:0016567">
    <property type="term" value="P:protein ubiquitination"/>
    <property type="evidence" value="ECO:0007669"/>
    <property type="project" value="TreeGrafter"/>
</dbReference>
<accession>A0A833QVP0</accession>
<dbReference type="GO" id="GO:0008270">
    <property type="term" value="F:zinc ion binding"/>
    <property type="evidence" value="ECO:0007669"/>
    <property type="project" value="UniProtKB-KW"/>
</dbReference>
<keyword evidence="7" id="KW-0862">Zinc</keyword>
<comment type="caution">
    <text evidence="11">The sequence shown here is derived from an EMBL/GenBank/DDBJ whole genome shotgun (WGS) entry which is preliminary data.</text>
</comment>
<keyword evidence="5 8" id="KW-0863">Zinc-finger</keyword>
<evidence type="ECO:0000256" key="6">
    <source>
        <dbReference type="ARBA" id="ARBA00022786"/>
    </source>
</evidence>
<dbReference type="InterPro" id="IPR039525">
    <property type="entry name" value="RNF126-like_zinc-ribbon"/>
</dbReference>
<dbReference type="InterPro" id="IPR001841">
    <property type="entry name" value="Znf_RING"/>
</dbReference>
<dbReference type="Pfam" id="PF14369">
    <property type="entry name" value="Zn_ribbon_19"/>
    <property type="match status" value="1"/>
</dbReference>
<dbReference type="FunFam" id="3.30.40.10:FF:000022">
    <property type="entry name" value="E3 ubiquitin-protein ligase RING1-like"/>
    <property type="match status" value="1"/>
</dbReference>
<keyword evidence="12" id="KW-1185">Reference proteome</keyword>
<evidence type="ECO:0000313" key="11">
    <source>
        <dbReference type="EMBL" id="KAF3330639.1"/>
    </source>
</evidence>
<comment type="catalytic activity">
    <reaction evidence="1">
        <text>S-ubiquitinyl-[E2 ubiquitin-conjugating enzyme]-L-cysteine + [acceptor protein]-L-lysine = [E2 ubiquitin-conjugating enzyme]-L-cysteine + N(6)-ubiquitinyl-[acceptor protein]-L-lysine.</text>
        <dbReference type="EC" id="2.3.2.27"/>
    </reaction>
</comment>
<dbReference type="Pfam" id="PF13639">
    <property type="entry name" value="zf-RING_2"/>
    <property type="match status" value="1"/>
</dbReference>
<dbReference type="OrthoDB" id="21204at2759"/>
<organism evidence="11 12">
    <name type="scientific">Carex littledalei</name>
    <dbReference type="NCBI Taxonomy" id="544730"/>
    <lineage>
        <taxon>Eukaryota</taxon>
        <taxon>Viridiplantae</taxon>
        <taxon>Streptophyta</taxon>
        <taxon>Embryophyta</taxon>
        <taxon>Tracheophyta</taxon>
        <taxon>Spermatophyta</taxon>
        <taxon>Magnoliopsida</taxon>
        <taxon>Liliopsida</taxon>
        <taxon>Poales</taxon>
        <taxon>Cyperaceae</taxon>
        <taxon>Cyperoideae</taxon>
        <taxon>Cariceae</taxon>
        <taxon>Carex</taxon>
        <taxon>Carex subgen. Euthyceras</taxon>
    </lineage>
</organism>
<dbReference type="GO" id="GO:0061630">
    <property type="term" value="F:ubiquitin protein ligase activity"/>
    <property type="evidence" value="ECO:0007669"/>
    <property type="project" value="UniProtKB-EC"/>
</dbReference>
<feature type="domain" description="RING-type" evidence="10">
    <location>
        <begin position="229"/>
        <end position="270"/>
    </location>
</feature>
<evidence type="ECO:0000256" key="5">
    <source>
        <dbReference type="ARBA" id="ARBA00022771"/>
    </source>
</evidence>
<evidence type="ECO:0000256" key="8">
    <source>
        <dbReference type="PROSITE-ProRule" id="PRU00175"/>
    </source>
</evidence>
<evidence type="ECO:0000259" key="10">
    <source>
        <dbReference type="PROSITE" id="PS50089"/>
    </source>
</evidence>
<evidence type="ECO:0000256" key="3">
    <source>
        <dbReference type="ARBA" id="ARBA00022679"/>
    </source>
</evidence>
<proteinExistence type="predicted"/>
<dbReference type="SUPFAM" id="SSF57850">
    <property type="entry name" value="RING/U-box"/>
    <property type="match status" value="1"/>
</dbReference>
<evidence type="ECO:0000256" key="9">
    <source>
        <dbReference type="SAM" id="MobiDB-lite"/>
    </source>
</evidence>
<dbReference type="PANTHER" id="PTHR15710:SF22">
    <property type="entry name" value="RING-TYPE E3 UBIQUITIN TRANSFERASE"/>
    <property type="match status" value="1"/>
</dbReference>
<dbReference type="Proteomes" id="UP000623129">
    <property type="component" value="Unassembled WGS sequence"/>
</dbReference>
<gene>
    <name evidence="11" type="ORF">FCM35_KLT03993</name>
</gene>
<protein>
    <recommendedName>
        <fullName evidence="2">RING-type E3 ubiquitin transferase</fullName>
        <ecNumber evidence="2">2.3.2.27</ecNumber>
    </recommendedName>
</protein>
<dbReference type="EC" id="2.3.2.27" evidence="2"/>
<evidence type="ECO:0000256" key="2">
    <source>
        <dbReference type="ARBA" id="ARBA00012483"/>
    </source>
</evidence>
<dbReference type="PROSITE" id="PS50089">
    <property type="entry name" value="ZF_RING_2"/>
    <property type="match status" value="1"/>
</dbReference>
<feature type="region of interest" description="Disordered" evidence="9">
    <location>
        <begin position="277"/>
        <end position="325"/>
    </location>
</feature>
<keyword evidence="3" id="KW-0808">Transferase</keyword>
<evidence type="ECO:0000256" key="1">
    <source>
        <dbReference type="ARBA" id="ARBA00000900"/>
    </source>
</evidence>
<evidence type="ECO:0000256" key="7">
    <source>
        <dbReference type="ARBA" id="ARBA00022833"/>
    </source>
</evidence>
<sequence length="360" mass="39934">MADSNTRYWCHLCERVVNTIRDPEIKCSLCDSGFVEEMNPGTYIEPASNPRSERALSLWAPVLLGMTGSGSGTRTNTSTGFRHFRTQNRELEEDDDLDREFEDFIRRRRRRSAVRQLLQILREESETRSNQDRERNRELERERTSLLISAFNQAIALQGNSNSSSNSSSSLDLNPSSSSLEDYFIGPGLDLLLQHLAENDPSRYGTPPAKKEAVEALPSVKIEEFSLACSVCLDEFEIGSEAKLMPCKHKFHGKCIVPWLELHSSCPVCRFELPANESKDSNGESSGSGARNGYEGNDADGNEDSGNTANGGVGENGGNNDNNNRRWVLMQWPFNSLFSMSRNNGDSSSGNGGNANSDEN</sequence>